<comment type="subcellular location">
    <subcellularLocation>
        <location evidence="3">Chromosome</location>
    </subcellularLocation>
    <subcellularLocation>
        <location evidence="2">Nucleus</location>
    </subcellularLocation>
</comment>
<feature type="coiled-coil region" evidence="19">
    <location>
        <begin position="1028"/>
        <end position="1085"/>
    </location>
</feature>
<dbReference type="InterPro" id="IPR027417">
    <property type="entry name" value="P-loop_NTPase"/>
</dbReference>
<keyword evidence="14 19" id="KW-0175">Coiled coil</keyword>
<dbReference type="GO" id="GO:0051880">
    <property type="term" value="F:G-quadruplex DNA binding"/>
    <property type="evidence" value="ECO:0007669"/>
    <property type="project" value="TreeGrafter"/>
</dbReference>
<organism evidence="22 23">
    <name type="scientific">Apiotrichum porosum</name>
    <dbReference type="NCBI Taxonomy" id="105984"/>
    <lineage>
        <taxon>Eukaryota</taxon>
        <taxon>Fungi</taxon>
        <taxon>Dikarya</taxon>
        <taxon>Basidiomycota</taxon>
        <taxon>Agaricomycotina</taxon>
        <taxon>Tremellomycetes</taxon>
        <taxon>Trichosporonales</taxon>
        <taxon>Trichosporonaceae</taxon>
        <taxon>Apiotrichum</taxon>
    </lineage>
</organism>
<evidence type="ECO:0000256" key="7">
    <source>
        <dbReference type="ARBA" id="ARBA00022723"/>
    </source>
</evidence>
<evidence type="ECO:0000256" key="4">
    <source>
        <dbReference type="ARBA" id="ARBA00009439"/>
    </source>
</evidence>
<keyword evidence="11" id="KW-0862">Zinc</keyword>
<dbReference type="GO" id="GO:0016887">
    <property type="term" value="F:ATP hydrolysis activity"/>
    <property type="evidence" value="ECO:0007669"/>
    <property type="project" value="InterPro"/>
</dbReference>
<dbReference type="SUPFAM" id="SSF52540">
    <property type="entry name" value="P-loop containing nucleoside triphosphate hydrolases"/>
    <property type="match status" value="1"/>
</dbReference>
<dbReference type="GO" id="GO:0003691">
    <property type="term" value="F:double-stranded telomeric DNA binding"/>
    <property type="evidence" value="ECO:0007669"/>
    <property type="project" value="TreeGrafter"/>
</dbReference>
<evidence type="ECO:0000256" key="20">
    <source>
        <dbReference type="SAM" id="MobiDB-lite"/>
    </source>
</evidence>
<comment type="cofactor">
    <cofactor evidence="1">
        <name>Zn(2+)</name>
        <dbReference type="ChEBI" id="CHEBI:29105"/>
    </cofactor>
</comment>
<evidence type="ECO:0000256" key="10">
    <source>
        <dbReference type="ARBA" id="ARBA00022801"/>
    </source>
</evidence>
<evidence type="ECO:0000256" key="19">
    <source>
        <dbReference type="SAM" id="Coils"/>
    </source>
</evidence>
<feature type="coiled-coil region" evidence="19">
    <location>
        <begin position="634"/>
        <end position="668"/>
    </location>
</feature>
<dbReference type="GO" id="GO:0000722">
    <property type="term" value="P:telomere maintenance via recombination"/>
    <property type="evidence" value="ECO:0007669"/>
    <property type="project" value="UniProtKB-ARBA"/>
</dbReference>
<protein>
    <recommendedName>
        <fullName evidence="5">DNA repair protein RAD50</fullName>
    </recommendedName>
</protein>
<dbReference type="GO" id="GO:0005524">
    <property type="term" value="F:ATP binding"/>
    <property type="evidence" value="ECO:0007669"/>
    <property type="project" value="UniProtKB-KW"/>
</dbReference>
<evidence type="ECO:0000256" key="5">
    <source>
        <dbReference type="ARBA" id="ARBA00017893"/>
    </source>
</evidence>
<dbReference type="PANTHER" id="PTHR18867">
    <property type="entry name" value="RAD50"/>
    <property type="match status" value="1"/>
</dbReference>
<dbReference type="EMBL" id="RSCE01000001">
    <property type="protein sequence ID" value="RSH88457.1"/>
    <property type="molecule type" value="Genomic_DNA"/>
</dbReference>
<keyword evidence="10" id="KW-0378">Hydrolase</keyword>
<dbReference type="RefSeq" id="XP_028480665.1">
    <property type="nucleotide sequence ID" value="XM_028616808.1"/>
</dbReference>
<dbReference type="GO" id="GO:0030870">
    <property type="term" value="C:Mre11 complex"/>
    <property type="evidence" value="ECO:0007669"/>
    <property type="project" value="InterPro"/>
</dbReference>
<evidence type="ECO:0000256" key="17">
    <source>
        <dbReference type="ARBA" id="ARBA00023254"/>
    </source>
</evidence>
<dbReference type="GO" id="GO:0007127">
    <property type="term" value="P:meiosis I"/>
    <property type="evidence" value="ECO:0007669"/>
    <property type="project" value="UniProtKB-ARBA"/>
</dbReference>
<dbReference type="GO" id="GO:0000794">
    <property type="term" value="C:condensed nuclear chromosome"/>
    <property type="evidence" value="ECO:0007669"/>
    <property type="project" value="TreeGrafter"/>
</dbReference>
<dbReference type="InterPro" id="IPR038729">
    <property type="entry name" value="Rad50/SbcC_AAA"/>
</dbReference>
<keyword evidence="23" id="KW-1185">Reference proteome</keyword>
<dbReference type="GO" id="GO:0070192">
    <property type="term" value="P:chromosome organization involved in meiotic cell cycle"/>
    <property type="evidence" value="ECO:0007669"/>
    <property type="project" value="TreeGrafter"/>
</dbReference>
<evidence type="ECO:0000256" key="16">
    <source>
        <dbReference type="ARBA" id="ARBA00023242"/>
    </source>
</evidence>
<keyword evidence="17" id="KW-0469">Meiosis</keyword>
<keyword evidence="8" id="KW-0547">Nucleotide-binding</keyword>
<evidence type="ECO:0000256" key="3">
    <source>
        <dbReference type="ARBA" id="ARBA00004286"/>
    </source>
</evidence>
<feature type="domain" description="Rad50/SbcC-type AAA" evidence="21">
    <location>
        <begin position="33"/>
        <end position="284"/>
    </location>
</feature>
<dbReference type="Gene3D" id="3.40.50.300">
    <property type="entry name" value="P-loop containing nucleotide triphosphate hydrolases"/>
    <property type="match status" value="2"/>
</dbReference>
<reference evidence="22 23" key="1">
    <citation type="submission" date="2018-11" db="EMBL/GenBank/DDBJ databases">
        <title>Genome sequence of Apiotrichum porosum DSM 27194.</title>
        <authorList>
            <person name="Aliyu H."/>
            <person name="Gorte O."/>
            <person name="Ochsenreither K."/>
        </authorList>
    </citation>
    <scope>NUCLEOTIDE SEQUENCE [LARGE SCALE GENOMIC DNA]</scope>
    <source>
        <strain evidence="22 23">DSM 27194</strain>
    </source>
</reference>
<evidence type="ECO:0000259" key="21">
    <source>
        <dbReference type="Pfam" id="PF13476"/>
    </source>
</evidence>
<feature type="region of interest" description="Disordered" evidence="20">
    <location>
        <begin position="608"/>
        <end position="633"/>
    </location>
</feature>
<comment type="caution">
    <text evidence="22">The sequence shown here is derived from an EMBL/GenBank/DDBJ whole genome shotgun (WGS) entry which is preliminary data.</text>
</comment>
<dbReference type="GO" id="GO:0006303">
    <property type="term" value="P:double-strand break repair via nonhomologous end joining"/>
    <property type="evidence" value="ECO:0007669"/>
    <property type="project" value="UniProtKB-ARBA"/>
</dbReference>
<dbReference type="Pfam" id="PF13476">
    <property type="entry name" value="AAA_23"/>
    <property type="match status" value="1"/>
</dbReference>
<accession>A0A427YBW4</accession>
<evidence type="ECO:0000256" key="14">
    <source>
        <dbReference type="ARBA" id="ARBA00023054"/>
    </source>
</evidence>
<evidence type="ECO:0000256" key="15">
    <source>
        <dbReference type="ARBA" id="ARBA00023204"/>
    </source>
</evidence>
<comment type="catalytic activity">
    <reaction evidence="18">
        <text>ATP + H2O = ADP + phosphate + H(+)</text>
        <dbReference type="Rhea" id="RHEA:13065"/>
        <dbReference type="ChEBI" id="CHEBI:15377"/>
        <dbReference type="ChEBI" id="CHEBI:15378"/>
        <dbReference type="ChEBI" id="CHEBI:30616"/>
        <dbReference type="ChEBI" id="CHEBI:43474"/>
        <dbReference type="ChEBI" id="CHEBI:456216"/>
    </reaction>
</comment>
<dbReference type="InterPro" id="IPR004584">
    <property type="entry name" value="Rad50_eukaryotes"/>
</dbReference>
<feature type="coiled-coil region" evidence="19">
    <location>
        <begin position="746"/>
        <end position="945"/>
    </location>
</feature>
<dbReference type="PANTHER" id="PTHR18867:SF12">
    <property type="entry name" value="DNA REPAIR PROTEIN RAD50"/>
    <property type="match status" value="1"/>
</dbReference>
<dbReference type="NCBIfam" id="TIGR00606">
    <property type="entry name" value="rad50"/>
    <property type="match status" value="1"/>
</dbReference>
<evidence type="ECO:0000256" key="12">
    <source>
        <dbReference type="ARBA" id="ARBA00022840"/>
    </source>
</evidence>
<keyword evidence="13" id="KW-0460">Magnesium</keyword>
<keyword evidence="6" id="KW-0158">Chromosome</keyword>
<keyword evidence="15" id="KW-0234">DNA repair</keyword>
<gene>
    <name evidence="22" type="primary">RAD50</name>
    <name evidence="22" type="ORF">EHS24_001002</name>
</gene>
<evidence type="ECO:0000256" key="6">
    <source>
        <dbReference type="ARBA" id="ARBA00022454"/>
    </source>
</evidence>
<keyword evidence="7" id="KW-0479">Metal-binding</keyword>
<evidence type="ECO:0000313" key="23">
    <source>
        <dbReference type="Proteomes" id="UP000279236"/>
    </source>
</evidence>
<name>A0A427YBW4_9TREE</name>
<keyword evidence="16" id="KW-0539">Nucleus</keyword>
<evidence type="ECO:0000256" key="13">
    <source>
        <dbReference type="ARBA" id="ARBA00022842"/>
    </source>
</evidence>
<dbReference type="GO" id="GO:0007004">
    <property type="term" value="P:telomere maintenance via telomerase"/>
    <property type="evidence" value="ECO:0007669"/>
    <property type="project" value="TreeGrafter"/>
</dbReference>
<dbReference type="GO" id="GO:0046872">
    <property type="term" value="F:metal ion binding"/>
    <property type="evidence" value="ECO:0007669"/>
    <property type="project" value="UniProtKB-KW"/>
</dbReference>
<evidence type="ECO:0000256" key="9">
    <source>
        <dbReference type="ARBA" id="ARBA00022763"/>
    </source>
</evidence>
<sequence>MSGLGVLTTPSPALIIVLNIAQHSFDLWASLDKLAVRGIRSFDDKHVQVIQFYSPLTVIVGHNGSGKTTIIECLKYATTGDLPPNTRGGAFVHDPKIANEKEVKAQVRLRFWNVNRQRMTATRNLQVSVSKKKGGPLSMKTLEGILAKSDEADGKRNTISTKCAEMDEEVPLLLGVSKSILENVIFCHQEESNWPFSEPGTLKKKFDDIFEATKYTKALDNIKVLRKERAAELKVDDERLKFYKQDKEKAERMRKDLDEMIRKEESKQTEMEELKAQFERLQEQNQETANQAHGFTAIFERVETLKSQMEMFEKNRKRMLENLTELDEPTDELNNMYSNFDSHLKTIQDKRDQQDRYRKKEDEAIDDLHRRERNLVSTQGGLQSNRRAYEQNIGKREAAVREYSRTHNIPGYDYSPLEENQINDFMEKLQDLVRTATTDLRRIKTEGARKKNELQTELDRLASFRTEAIANKQTKSAQISQLSAQIRQLETKFDSVSSVDADISVLENDIAVSEGRRERIDEEIQQARYDDQIREHNLTIRQKDADREKVNSELSLLNRQADSRAQLSIKRSELDSKTAQMNASVQSHASRFKDLVGSEINTETMEQTVTTAVGRKERELQDAESAASASNHTLSQLQTSVNIAKQNLRSKTEELARLQRQIADALEITDKPTVDEGMDECLSEIKIRTDEMNNKESMLQFYRKIQEVGQSKKKCVGCDRAIHANEKSAFDVYISTRIERCSAGNDEELKGELEQWEQALEDLRRAQPAVETVQKYKETEIPSLEKDIARDSAKLEQVQTEVENSRQAVQTAKLAARDLQTLKSAALIVSRTVNEIKDLKIDIQRLERDLKSSGSLKTVEEVQREADGISTEIKNLQRELREISSEKDLKTQTLNTLTNDISRKTVRLGELRSVQERRRMEEAALKEKQEQLTVMQGELRELEAKANSVNAPWNEQKDAMERYDADLDVSINDADIQVTTYQKSVGEVDGWHRQCTQYVTEGNDRKMRENEAHLEDVRREMAATKEGRAVIEGKIKSLEKDIASANNTRSNIKLNLDYRTEGSAIDEVKAKLANIDVNAAAANRRDFNTRYKAGMERENETRNRWQLASGVLLQMTENRKKLQGTLNTEYKTIDKEYRDQLVKTRMSKVANADLEKYGKALDNAILKYHSIKMDEINNTIGHLWNKTYQGTDIDNIRIVSAHDEQSTAARKSYNYRVVMVKNDVELDMRGRCSAGQKVLASIIIRLGLAESFGQGCGVLALDEPTTNLDQENINALAESLAEIIRERRRQTNFQLIVITHDEGFLQRLAAHDVLQYYWRVSRDASQKSTVGRERVGV</sequence>
<dbReference type="GO" id="GO:0043047">
    <property type="term" value="F:single-stranded telomeric DNA binding"/>
    <property type="evidence" value="ECO:0007669"/>
    <property type="project" value="TreeGrafter"/>
</dbReference>
<dbReference type="STRING" id="105984.A0A427YBW4"/>
<evidence type="ECO:0000256" key="1">
    <source>
        <dbReference type="ARBA" id="ARBA00001947"/>
    </source>
</evidence>
<comment type="similarity">
    <text evidence="4">Belongs to the SMC family. RAD50 subfamily.</text>
</comment>
<keyword evidence="9" id="KW-0227">DNA damage</keyword>
<dbReference type="FunFam" id="3.40.50.300:FF:001195">
    <property type="entry name" value="DNA repair protein rad50"/>
    <property type="match status" value="1"/>
</dbReference>
<evidence type="ECO:0000256" key="2">
    <source>
        <dbReference type="ARBA" id="ARBA00004123"/>
    </source>
</evidence>
<keyword evidence="12" id="KW-0067">ATP-binding</keyword>
<dbReference type="Proteomes" id="UP000279236">
    <property type="component" value="Unassembled WGS sequence"/>
</dbReference>
<feature type="coiled-coil region" evidence="19">
    <location>
        <begin position="233"/>
        <end position="322"/>
    </location>
</feature>
<dbReference type="FunFam" id="3.40.50.300:FF:000593">
    <property type="entry name" value="DNA repair protein RAD50"/>
    <property type="match status" value="1"/>
</dbReference>
<evidence type="ECO:0000256" key="18">
    <source>
        <dbReference type="ARBA" id="ARBA00049360"/>
    </source>
</evidence>
<dbReference type="GeneID" id="39585545"/>
<evidence type="ECO:0000313" key="22">
    <source>
        <dbReference type="EMBL" id="RSH88457.1"/>
    </source>
</evidence>
<evidence type="ECO:0000256" key="11">
    <source>
        <dbReference type="ARBA" id="ARBA00022833"/>
    </source>
</evidence>
<dbReference type="OrthoDB" id="18797at2759"/>
<evidence type="ECO:0000256" key="8">
    <source>
        <dbReference type="ARBA" id="ARBA00022741"/>
    </source>
</evidence>
<proteinExistence type="inferred from homology"/>